<name>A0ACB9UFC9_9CETA</name>
<evidence type="ECO:0000313" key="1">
    <source>
        <dbReference type="EMBL" id="KAI4566932.1"/>
    </source>
</evidence>
<reference evidence="1" key="1">
    <citation type="submission" date="2022-03" db="EMBL/GenBank/DDBJ databases">
        <title>Genomic analyses of argali, domestic sheep and their hybrids provide insights into chromosomal evolution, heterosis and genetic basis of agronomic traits.</title>
        <authorList>
            <person name="Li M."/>
        </authorList>
    </citation>
    <scope>NUCLEOTIDE SEQUENCE</scope>
    <source>
        <strain evidence="1">F1 hybrid</strain>
    </source>
</reference>
<sequence>MSTPSVHCLKPLPLHLPSGIPGSPGRQRRHTLPANEFRCLTPEDAAGVFEIEREGEQPPGPPGSGTLLNPAAVALGEKTLESPVLGRRAPRVSDGVFCACAGAHACFRRVGGRAALNPMVSQGRPGDPGSPPSIRADAQCTGGHPLALPDAAFISVSGNCPLNLDEVQHFLTLCPELSLGWFVEGRLVAFIIGSLWDEERLTQESLALHRPGGHSAHLHALAVHRSFRQQGKGSVLLWRYLHHVGAQPAVRRAVLMCEDALVPFYQRFGFHPAGPCAIVVGSLTFTEMHCSLRGHAALRRNSDR</sequence>
<evidence type="ECO:0000313" key="2">
    <source>
        <dbReference type="Proteomes" id="UP001057279"/>
    </source>
</evidence>
<comment type="caution">
    <text evidence="1">The sequence shown here is derived from an EMBL/GenBank/DDBJ whole genome shotgun (WGS) entry which is preliminary data.</text>
</comment>
<gene>
    <name evidence="1" type="ORF">MJG53_015609</name>
</gene>
<dbReference type="Proteomes" id="UP001057279">
    <property type="component" value="Linkage Group LG18"/>
</dbReference>
<protein>
    <submittedName>
        <fullName evidence="1">Uncharacterized protein</fullName>
    </submittedName>
</protein>
<organism evidence="1 2">
    <name type="scientific">Ovis ammon polii x Ovis aries</name>
    <dbReference type="NCBI Taxonomy" id="2918886"/>
    <lineage>
        <taxon>Eukaryota</taxon>
        <taxon>Metazoa</taxon>
        <taxon>Chordata</taxon>
        <taxon>Craniata</taxon>
        <taxon>Vertebrata</taxon>
        <taxon>Euteleostomi</taxon>
        <taxon>Mammalia</taxon>
        <taxon>Eutheria</taxon>
        <taxon>Laurasiatheria</taxon>
        <taxon>Artiodactyla</taxon>
        <taxon>Ruminantia</taxon>
        <taxon>Pecora</taxon>
        <taxon>Bovidae</taxon>
        <taxon>Caprinae</taxon>
        <taxon>Ovis</taxon>
    </lineage>
</organism>
<keyword evidence="2" id="KW-1185">Reference proteome</keyword>
<dbReference type="EMBL" id="CM043043">
    <property type="protein sequence ID" value="KAI4566932.1"/>
    <property type="molecule type" value="Genomic_DNA"/>
</dbReference>
<accession>A0ACB9UFC9</accession>
<proteinExistence type="predicted"/>